<evidence type="ECO:0000256" key="2">
    <source>
        <dbReference type="ARBA" id="ARBA00022837"/>
    </source>
</evidence>
<evidence type="ECO:0000313" key="4">
    <source>
        <dbReference type="EMBL" id="KAL0489512.1"/>
    </source>
</evidence>
<organism evidence="4 5">
    <name type="scientific">Acrasis kona</name>
    <dbReference type="NCBI Taxonomy" id="1008807"/>
    <lineage>
        <taxon>Eukaryota</taxon>
        <taxon>Discoba</taxon>
        <taxon>Heterolobosea</taxon>
        <taxon>Tetramitia</taxon>
        <taxon>Eutetramitia</taxon>
        <taxon>Acrasidae</taxon>
        <taxon>Acrasis</taxon>
    </lineage>
</organism>
<dbReference type="AlphaFoldDB" id="A0AAW2ZHY2"/>
<dbReference type="Proteomes" id="UP001431209">
    <property type="component" value="Unassembled WGS sequence"/>
</dbReference>
<dbReference type="EMBL" id="JAOPGA020001561">
    <property type="protein sequence ID" value="KAL0489512.1"/>
    <property type="molecule type" value="Genomic_DNA"/>
</dbReference>
<keyword evidence="5" id="KW-1185">Reference proteome</keyword>
<evidence type="ECO:0000313" key="5">
    <source>
        <dbReference type="Proteomes" id="UP001431209"/>
    </source>
</evidence>
<name>A0AAW2ZHY2_9EUKA</name>
<evidence type="ECO:0000259" key="3">
    <source>
        <dbReference type="PROSITE" id="PS50222"/>
    </source>
</evidence>
<keyword evidence="2" id="KW-0106">Calcium</keyword>
<sequence length="103" mass="11685">MGKWDSLSGDQQDQIAQAFEICDQDHNGFIDIHELKEVLVALGQKNATDQQAKELMKQIDSDGNGLIDFDEFKEQIGHGKLVINYGFVYISRKKITLRTLSKD</sequence>
<comment type="caution">
    <text evidence="4">The sequence shown here is derived from an EMBL/GenBank/DDBJ whole genome shotgun (WGS) entry which is preliminary data.</text>
</comment>
<dbReference type="Gene3D" id="1.10.238.10">
    <property type="entry name" value="EF-hand"/>
    <property type="match status" value="1"/>
</dbReference>
<keyword evidence="1" id="KW-0677">Repeat</keyword>
<feature type="domain" description="EF-hand" evidence="3">
    <location>
        <begin position="10"/>
        <end position="45"/>
    </location>
</feature>
<feature type="domain" description="EF-hand" evidence="3">
    <location>
        <begin position="47"/>
        <end position="82"/>
    </location>
</feature>
<dbReference type="InterPro" id="IPR002048">
    <property type="entry name" value="EF_hand_dom"/>
</dbReference>
<protein>
    <submittedName>
        <fullName evidence="4">Calmodulin-like protein</fullName>
    </submittedName>
</protein>
<dbReference type="SMART" id="SM00054">
    <property type="entry name" value="EFh"/>
    <property type="match status" value="2"/>
</dbReference>
<reference evidence="4 5" key="1">
    <citation type="submission" date="2024-03" db="EMBL/GenBank/DDBJ databases">
        <title>The Acrasis kona genome and developmental transcriptomes reveal deep origins of eukaryotic multicellular pathways.</title>
        <authorList>
            <person name="Sheikh S."/>
            <person name="Fu C.-J."/>
            <person name="Brown M.W."/>
            <person name="Baldauf S.L."/>
        </authorList>
    </citation>
    <scope>NUCLEOTIDE SEQUENCE [LARGE SCALE GENOMIC DNA]</scope>
    <source>
        <strain evidence="4 5">ATCC MYA-3509</strain>
    </source>
</reference>
<dbReference type="InterPro" id="IPR050145">
    <property type="entry name" value="Centrin_CML-like"/>
</dbReference>
<dbReference type="PANTHER" id="PTHR23050">
    <property type="entry name" value="CALCIUM BINDING PROTEIN"/>
    <property type="match status" value="1"/>
</dbReference>
<dbReference type="Pfam" id="PF13499">
    <property type="entry name" value="EF-hand_7"/>
    <property type="match status" value="1"/>
</dbReference>
<gene>
    <name evidence="4" type="ORF">AKO1_010499</name>
</gene>
<accession>A0AAW2ZHY2</accession>
<dbReference type="FunFam" id="1.10.238.10:FF:000003">
    <property type="entry name" value="Calmodulin A"/>
    <property type="match status" value="1"/>
</dbReference>
<dbReference type="CDD" id="cd00051">
    <property type="entry name" value="EFh"/>
    <property type="match status" value="1"/>
</dbReference>
<evidence type="ECO:0000256" key="1">
    <source>
        <dbReference type="ARBA" id="ARBA00022737"/>
    </source>
</evidence>
<dbReference type="PROSITE" id="PS00018">
    <property type="entry name" value="EF_HAND_1"/>
    <property type="match status" value="2"/>
</dbReference>
<dbReference type="InterPro" id="IPR011992">
    <property type="entry name" value="EF-hand-dom_pair"/>
</dbReference>
<dbReference type="PROSITE" id="PS50222">
    <property type="entry name" value="EF_HAND_2"/>
    <property type="match status" value="2"/>
</dbReference>
<dbReference type="GO" id="GO:0005509">
    <property type="term" value="F:calcium ion binding"/>
    <property type="evidence" value="ECO:0007669"/>
    <property type="project" value="InterPro"/>
</dbReference>
<proteinExistence type="predicted"/>
<dbReference type="InterPro" id="IPR018247">
    <property type="entry name" value="EF_Hand_1_Ca_BS"/>
</dbReference>
<dbReference type="PRINTS" id="PR01697">
    <property type="entry name" value="PARVALBUMIN"/>
</dbReference>
<dbReference type="SUPFAM" id="SSF47473">
    <property type="entry name" value="EF-hand"/>
    <property type="match status" value="1"/>
</dbReference>